<comment type="caution">
    <text evidence="1">The sequence shown here is derived from an EMBL/GenBank/DDBJ whole genome shotgun (WGS) entry which is preliminary data.</text>
</comment>
<reference evidence="1 2" key="1">
    <citation type="submission" date="2018-08" db="EMBL/GenBank/DDBJ databases">
        <title>Genome and evolution of the arbuscular mycorrhizal fungus Diversispora epigaea (formerly Glomus versiforme) and its bacterial endosymbionts.</title>
        <authorList>
            <person name="Sun X."/>
            <person name="Fei Z."/>
            <person name="Harrison M."/>
        </authorList>
    </citation>
    <scope>NUCLEOTIDE SEQUENCE [LARGE SCALE GENOMIC DNA]</scope>
    <source>
        <strain evidence="1 2">IT104</strain>
    </source>
</reference>
<dbReference type="AlphaFoldDB" id="A0A397GD73"/>
<sequence>MNEFQVPADLGRIPGKIYCGEGFSNFTADQWRIFILIYATVVLWEYLEEVDRKILTYFVRICHLFVNRILETKSLDEIHKKIVDIVTLIEKKYGRNVITPNLHLSLHLSACSHDFGPLYAFWCFSFERMNGILGSLPNSHRQIEPELMRRLINDNRINEMIYTENNTKGLEILNTRQSVGSLSEIDQFGHDEMRRFWMYSRTIQESTISEKEPFPGEMLKPFSENISLSADGILDLMIAYYNDTYENLKFRKPFETDSLNLIIIPLKINKYCRCRIGSEIFGSTFSPRHQKSSYILAKFASEDDSIDIYPGQIQFFFVHKISTNRINMENHYLAYVRWYKKIKNRFYFSVNKEQICNVELWDTEFYPKS</sequence>
<evidence type="ECO:0008006" key="3">
    <source>
        <dbReference type="Google" id="ProtNLM"/>
    </source>
</evidence>
<gene>
    <name evidence="1" type="ORF">Glove_561g8</name>
</gene>
<name>A0A397GD73_9GLOM</name>
<organism evidence="1 2">
    <name type="scientific">Diversispora epigaea</name>
    <dbReference type="NCBI Taxonomy" id="1348612"/>
    <lineage>
        <taxon>Eukaryota</taxon>
        <taxon>Fungi</taxon>
        <taxon>Fungi incertae sedis</taxon>
        <taxon>Mucoromycota</taxon>
        <taxon>Glomeromycotina</taxon>
        <taxon>Glomeromycetes</taxon>
        <taxon>Diversisporales</taxon>
        <taxon>Diversisporaceae</taxon>
        <taxon>Diversispora</taxon>
    </lineage>
</organism>
<dbReference type="OrthoDB" id="2431110at2759"/>
<protein>
    <recommendedName>
        <fullName evidence="3">Transposase domain-containing protein</fullName>
    </recommendedName>
</protein>
<accession>A0A397GD73</accession>
<keyword evidence="2" id="KW-1185">Reference proteome</keyword>
<evidence type="ECO:0000313" key="1">
    <source>
        <dbReference type="EMBL" id="RHZ48069.1"/>
    </source>
</evidence>
<dbReference type="Proteomes" id="UP000266861">
    <property type="component" value="Unassembled WGS sequence"/>
</dbReference>
<dbReference type="PANTHER" id="PTHR46579:SF2">
    <property type="entry name" value="C2H2-TYPE DOMAIN-CONTAINING PROTEIN"/>
    <property type="match status" value="1"/>
</dbReference>
<dbReference type="PANTHER" id="PTHR46579">
    <property type="entry name" value="F5/8 TYPE C DOMAIN-CONTAINING PROTEIN-RELATED"/>
    <property type="match status" value="1"/>
</dbReference>
<evidence type="ECO:0000313" key="2">
    <source>
        <dbReference type="Proteomes" id="UP000266861"/>
    </source>
</evidence>
<proteinExistence type="predicted"/>
<dbReference type="EMBL" id="PQFF01000476">
    <property type="protein sequence ID" value="RHZ48069.1"/>
    <property type="molecule type" value="Genomic_DNA"/>
</dbReference>